<dbReference type="PANTHER" id="PTHR42307:SF3">
    <property type="entry name" value="PUP--PROTEIN LIGASE"/>
    <property type="match status" value="1"/>
</dbReference>
<dbReference type="Proteomes" id="UP000068137">
    <property type="component" value="Chromosome"/>
</dbReference>
<dbReference type="GO" id="GO:0005524">
    <property type="term" value="F:ATP binding"/>
    <property type="evidence" value="ECO:0007669"/>
    <property type="project" value="UniProtKB-UniRule"/>
</dbReference>
<dbReference type="InterPro" id="IPR022279">
    <property type="entry name" value="Pup_ligase"/>
</dbReference>
<evidence type="ECO:0000256" key="2">
    <source>
        <dbReference type="ARBA" id="ARBA00022723"/>
    </source>
</evidence>
<evidence type="ECO:0000256" key="8">
    <source>
        <dbReference type="NCBIfam" id="TIGR03686"/>
    </source>
</evidence>
<keyword evidence="2 7" id="KW-0479">Metal-binding</keyword>
<dbReference type="EC" id="6.3.1.19" evidence="7 8"/>
<dbReference type="InterPro" id="IPR004347">
    <property type="entry name" value="Pup_ligase/deamidase"/>
</dbReference>
<evidence type="ECO:0000313" key="10">
    <source>
        <dbReference type="EMBL" id="VHN99438.1"/>
    </source>
</evidence>
<dbReference type="OrthoDB" id="9760627at2"/>
<evidence type="ECO:0000313" key="9">
    <source>
        <dbReference type="EMBL" id="ALE18402.1"/>
    </source>
</evidence>
<evidence type="ECO:0000256" key="4">
    <source>
        <dbReference type="ARBA" id="ARBA00022786"/>
    </source>
</evidence>
<feature type="binding site" evidence="7">
    <location>
        <position position="424"/>
    </location>
    <ligand>
        <name>ATP</name>
        <dbReference type="ChEBI" id="CHEBI:30616"/>
    </ligand>
</feature>
<dbReference type="GO" id="GO:0000287">
    <property type="term" value="F:magnesium ion binding"/>
    <property type="evidence" value="ECO:0007669"/>
    <property type="project" value="UniProtKB-UniRule"/>
</dbReference>
<dbReference type="UniPathway" id="UPA00998"/>
<dbReference type="GO" id="GO:0019787">
    <property type="term" value="F:ubiquitin-like protein transferase activity"/>
    <property type="evidence" value="ECO:0007669"/>
    <property type="project" value="UniProtKB-UniRule"/>
</dbReference>
<reference evidence="9" key="2">
    <citation type="journal article" date="2016" name="Int. J. Syst. Evol. Microbiol.">
        <title>Lawsonella clevelandensis gen. nov., sp. nov., a new member of the suborder Corynebacterineae isolated from human abscesses.</title>
        <authorList>
            <person name="Bell M.E."/>
            <person name="Bernard K.A."/>
            <person name="Harrington S.M."/>
            <person name="Patel N.B."/>
            <person name="Tucker T.A."/>
            <person name="Metcalfe M.G."/>
            <person name="McQuiston J.R."/>
        </authorList>
    </citation>
    <scope>NUCLEOTIDE SEQUENCE</scope>
    <source>
        <strain evidence="9">X1698</strain>
    </source>
</reference>
<feature type="binding site" evidence="7">
    <location>
        <position position="66"/>
    </location>
    <ligand>
        <name>ATP</name>
        <dbReference type="ChEBI" id="CHEBI:30616"/>
    </ligand>
</feature>
<gene>
    <name evidence="7 10" type="primary">pafA</name>
    <name evidence="9" type="ORF">AL705_00125</name>
    <name evidence="10" type="ORF">LC603019_00028</name>
</gene>
<keyword evidence="3 7" id="KW-0547">Nucleotide-binding</keyword>
<name>A0A0M4LXN6_9ACTN</name>
<comment type="similarity">
    <text evidence="7">Belongs to the Pup ligase/Pup deamidase family. Pup-conjugating enzyme subfamily.</text>
</comment>
<evidence type="ECO:0000256" key="7">
    <source>
        <dbReference type="HAMAP-Rule" id="MF_02111"/>
    </source>
</evidence>
<organism evidence="9 11">
    <name type="scientific">Lawsonella clevelandensis</name>
    <dbReference type="NCBI Taxonomy" id="1528099"/>
    <lineage>
        <taxon>Bacteria</taxon>
        <taxon>Bacillati</taxon>
        <taxon>Actinomycetota</taxon>
        <taxon>Actinomycetes</taxon>
        <taxon>Mycobacteriales</taxon>
        <taxon>Lawsonellaceae</taxon>
        <taxon>Lawsonella</taxon>
    </lineage>
</organism>
<sequence length="458" mass="50859">MRRRIAGVETEYGIACMVNGKQRLNADEIAHHFFTPVVHTYHSSNIFTKNGSRLYLDVGSHPEYATCECDSVDQLLTYIRAGDEDMNELAILAEQGLAHGTIGGDVYIFKNNTDASGNSFGSHENYLIERTDDFFRISQTLIPFLVTRQLICGAGKVLTDPHTGETTYRLSQRAEHVFDGVSSATTRSRPIINTRDEPLSDSSLYRRMHVIVGDSSMAEPTTALKLGSTLLMLEMLEEGVNVPNFYPQDPIEAIRIVSHGLDGQAEFSLKAGGTATALQVQQVFCDAATHYLAHRPTDSQTSRYLWVVDLWARVLAAVESGDLSPISADIDWVIKKTLLDRQIARHGIDLSDPRCAKLDLTYHDIRPGRGIFPLMEARGLINRLTDPAEVESARSIPPSTTRANMRGRFIAQCLDSETPFSADWTHIKRLSYDPCELELNDPFVPMTPKAESLISSIG</sequence>
<comment type="function">
    <text evidence="7">Catalyzes the covalent attachment of the prokaryotic ubiquitin-like protein modifier Pup to the proteasomal substrate proteins, thereby targeting them for proteasomal degradation. This tagging system is termed pupylation. The ligation reaction involves the side-chain carboxylate of the C-terminal glutamate of Pup and the side-chain amino group of a substrate lysine.</text>
</comment>
<feature type="binding site" evidence="7">
    <location>
        <position position="9"/>
    </location>
    <ligand>
        <name>Mg(2+)</name>
        <dbReference type="ChEBI" id="CHEBI:18420"/>
    </ligand>
</feature>
<protein>
    <recommendedName>
        <fullName evidence="7 8">Pup--protein ligase</fullName>
        <ecNumber evidence="7 8">6.3.1.19</ecNumber>
    </recommendedName>
    <alternativeName>
        <fullName evidence="7">Proteasome accessory factor A</fullName>
    </alternativeName>
    <alternativeName>
        <fullName evidence="7">Pup-conjugating enzyme</fullName>
    </alternativeName>
</protein>
<keyword evidence="6 7" id="KW-0460">Magnesium</keyword>
<dbReference type="HAMAP" id="MF_02111">
    <property type="entry name" value="Pup_ligase"/>
    <property type="match status" value="1"/>
</dbReference>
<dbReference type="GO" id="GO:0070490">
    <property type="term" value="P:protein pupylation"/>
    <property type="evidence" value="ECO:0007669"/>
    <property type="project" value="UniProtKB-UniRule"/>
</dbReference>
<dbReference type="EMBL" id="LR584267">
    <property type="protein sequence ID" value="VHN99438.1"/>
    <property type="molecule type" value="Genomic_DNA"/>
</dbReference>
<dbReference type="Proteomes" id="UP000324288">
    <property type="component" value="Chromosome"/>
</dbReference>
<dbReference type="RefSeq" id="WP_053961282.1">
    <property type="nucleotide sequence ID" value="NZ_CAJPTR010000002.1"/>
</dbReference>
<dbReference type="AlphaFoldDB" id="A0A0M4LXN6"/>
<keyword evidence="1 7" id="KW-0436">Ligase</keyword>
<proteinExistence type="inferred from homology"/>
<dbReference type="GO" id="GO:0019941">
    <property type="term" value="P:modification-dependent protein catabolic process"/>
    <property type="evidence" value="ECO:0007669"/>
    <property type="project" value="UniProtKB-UniRule"/>
</dbReference>
<dbReference type="NCBIfam" id="TIGR03686">
    <property type="entry name" value="pupylate_PafA"/>
    <property type="match status" value="1"/>
</dbReference>
<feature type="active site" description="Proton acceptor" evidence="7">
    <location>
        <position position="57"/>
    </location>
</feature>
<keyword evidence="12" id="KW-1185">Reference proteome</keyword>
<dbReference type="STRING" id="1528099.AL705_00125"/>
<evidence type="ECO:0000313" key="11">
    <source>
        <dbReference type="Proteomes" id="UP000068137"/>
    </source>
</evidence>
<dbReference type="PANTHER" id="PTHR42307">
    <property type="entry name" value="PUP DEAMIDASE/DEPUPYLASE"/>
    <property type="match status" value="1"/>
</dbReference>
<dbReference type="KEGG" id="cbq:AL705_00125"/>
<dbReference type="GO" id="GO:0010498">
    <property type="term" value="P:proteasomal protein catabolic process"/>
    <property type="evidence" value="ECO:0007669"/>
    <property type="project" value="UniProtKB-UniRule"/>
</dbReference>
<dbReference type="EMBL" id="CP012390">
    <property type="protein sequence ID" value="ALE18402.1"/>
    <property type="molecule type" value="Genomic_DNA"/>
</dbReference>
<keyword evidence="4 7" id="KW-0833">Ubl conjugation pathway</keyword>
<evidence type="ECO:0000313" key="12">
    <source>
        <dbReference type="Proteomes" id="UP000324288"/>
    </source>
</evidence>
<comment type="miscellaneous">
    <text evidence="7">The reaction mechanism probably proceeds via the activation of Pup by phosphorylation of its C-terminal glutamate, which is then subject to nucleophilic attack by the substrate lysine, resulting in an isopeptide bond and the release of phosphate as a good leaving group.</text>
</comment>
<feature type="binding site" evidence="7">
    <location>
        <position position="53"/>
    </location>
    <ligand>
        <name>ATP</name>
        <dbReference type="ChEBI" id="CHEBI:30616"/>
    </ligand>
</feature>
<keyword evidence="5 7" id="KW-0067">ATP-binding</keyword>
<evidence type="ECO:0000256" key="6">
    <source>
        <dbReference type="ARBA" id="ARBA00022842"/>
    </source>
</evidence>
<evidence type="ECO:0000256" key="1">
    <source>
        <dbReference type="ARBA" id="ARBA00022598"/>
    </source>
</evidence>
<comment type="catalytic activity">
    <reaction evidence="7">
        <text>ATP + [prokaryotic ubiquitin-like protein]-L-glutamate + [protein]-L-lysine = ADP + phosphate + N(6)-([prokaryotic ubiquitin-like protein]-gamma-L-glutamyl)-[protein]-L-lysine.</text>
        <dbReference type="EC" id="6.3.1.19"/>
    </reaction>
</comment>
<accession>A0A0M4LXN6</accession>
<feature type="binding site" evidence="7">
    <location>
        <position position="55"/>
    </location>
    <ligand>
        <name>Mg(2+)</name>
        <dbReference type="ChEBI" id="CHEBI:18420"/>
    </ligand>
</feature>
<dbReference type="Pfam" id="PF03136">
    <property type="entry name" value="Pup_ligase"/>
    <property type="match status" value="1"/>
</dbReference>
<dbReference type="UniPathway" id="UPA00997"/>
<evidence type="ECO:0000256" key="3">
    <source>
        <dbReference type="ARBA" id="ARBA00022741"/>
    </source>
</evidence>
<dbReference type="GeneID" id="84894040"/>
<evidence type="ECO:0000256" key="5">
    <source>
        <dbReference type="ARBA" id="ARBA00022840"/>
    </source>
</evidence>
<dbReference type="GO" id="GO:0016879">
    <property type="term" value="F:ligase activity, forming carbon-nitrogen bonds"/>
    <property type="evidence" value="ECO:0007669"/>
    <property type="project" value="UniProtKB-UniRule"/>
</dbReference>
<dbReference type="PATRIC" id="fig|1528099.3.peg.28"/>
<feature type="binding site" evidence="7">
    <location>
        <position position="63"/>
    </location>
    <ligand>
        <name>Mg(2+)</name>
        <dbReference type="ChEBI" id="CHEBI:18420"/>
    </ligand>
</feature>
<comment type="pathway">
    <text evidence="7">Protein modification; protein pupylation.</text>
</comment>
<comment type="pathway">
    <text evidence="7">Protein degradation; proteasomal Pup-dependent pathway.</text>
</comment>
<reference evidence="10 12" key="3">
    <citation type="submission" date="2019-04" db="EMBL/GenBank/DDBJ databases">
        <authorList>
            <person name="Seth-Smith MB H."/>
            <person name="Seth-Smith H."/>
        </authorList>
    </citation>
    <scope>NUCLEOTIDE SEQUENCE [LARGE SCALE GENOMIC DNA]</scope>
    <source>
        <strain evidence="10">USB-603019</strain>
    </source>
</reference>
<reference evidence="9 11" key="1">
    <citation type="journal article" date="2015" name="Genome Announc.">
        <title>Complete Genome Sequences for Two Strains of a Novel Fastidious, Partially Acid-Fast, Gram-Positive Corynebacterineae Bacterium, Derived from Human Clinical Samples.</title>
        <authorList>
            <person name="Nicholson A.C."/>
            <person name="Bell M."/>
            <person name="Humrighouse B.W."/>
            <person name="McQuiston J.R."/>
        </authorList>
    </citation>
    <scope>NUCLEOTIDE SEQUENCE [LARGE SCALE GENOMIC DNA]</scope>
    <source>
        <strain evidence="9 11">X1698</strain>
    </source>
</reference>